<gene>
    <name evidence="1" type="ORF">ACE1CC_22800</name>
</gene>
<comment type="caution">
    <text evidence="1">The sequence shown here is derived from an EMBL/GenBank/DDBJ whole genome shotgun (WGS) entry which is preliminary data.</text>
</comment>
<accession>A0ABV4XA71</accession>
<proteinExistence type="predicted"/>
<keyword evidence="2" id="KW-1185">Reference proteome</keyword>
<reference evidence="1 2" key="1">
    <citation type="submission" date="2024-09" db="EMBL/GenBank/DDBJ databases">
        <title>Floridaenema gen nov. (Aerosakkonemataceae, Aerosakkonematales ord. nov., Cyanobacteria) from benthic tropical and subtropical fresh waters, with the description of four new species.</title>
        <authorList>
            <person name="Moretto J.A."/>
            <person name="Berthold D.E."/>
            <person name="Lefler F.W."/>
            <person name="Huang I.-S."/>
            <person name="Laughinghouse H. IV."/>
        </authorList>
    </citation>
    <scope>NUCLEOTIDE SEQUENCE [LARGE SCALE GENOMIC DNA]</scope>
    <source>
        <strain evidence="1 2">BLCC-F46</strain>
    </source>
</reference>
<dbReference type="RefSeq" id="WP_413272731.1">
    <property type="nucleotide sequence ID" value="NZ_JBHFNQ010000175.1"/>
</dbReference>
<dbReference type="EMBL" id="JBHFNQ010000175">
    <property type="protein sequence ID" value="MFB2879695.1"/>
    <property type="molecule type" value="Genomic_DNA"/>
</dbReference>
<evidence type="ECO:0000313" key="2">
    <source>
        <dbReference type="Proteomes" id="UP001576774"/>
    </source>
</evidence>
<organism evidence="1 2">
    <name type="scientific">Floridaenema aerugineum BLCC-F46</name>
    <dbReference type="NCBI Taxonomy" id="3153654"/>
    <lineage>
        <taxon>Bacteria</taxon>
        <taxon>Bacillati</taxon>
        <taxon>Cyanobacteriota</taxon>
        <taxon>Cyanophyceae</taxon>
        <taxon>Oscillatoriophycideae</taxon>
        <taxon>Aerosakkonematales</taxon>
        <taxon>Aerosakkonemataceae</taxon>
        <taxon>Floridanema</taxon>
        <taxon>Floridanema aerugineum</taxon>
    </lineage>
</organism>
<name>A0ABV4XA71_9CYAN</name>
<protein>
    <submittedName>
        <fullName evidence="1">Uncharacterized protein</fullName>
    </submittedName>
</protein>
<dbReference type="Proteomes" id="UP001576774">
    <property type="component" value="Unassembled WGS sequence"/>
</dbReference>
<sequence>MANRRDMISCQIGTNKLGFYVPKDSYKGLESELGVKVETNNKGMIFGANKPKPEVVRITLENGKSYTRFCHPNKKIGLVYEGKLNGKTFKSAKILSVSDPN</sequence>
<evidence type="ECO:0000313" key="1">
    <source>
        <dbReference type="EMBL" id="MFB2879695.1"/>
    </source>
</evidence>